<organism evidence="1 2">
    <name type="scientific">Anaerosolibacter carboniphilus</name>
    <dbReference type="NCBI Taxonomy" id="1417629"/>
    <lineage>
        <taxon>Bacteria</taxon>
        <taxon>Bacillati</taxon>
        <taxon>Bacillota</taxon>
        <taxon>Clostridia</taxon>
        <taxon>Peptostreptococcales</taxon>
        <taxon>Thermotaleaceae</taxon>
        <taxon>Anaerosolibacter</taxon>
    </lineage>
</organism>
<dbReference type="RefSeq" id="WP_184309077.1">
    <property type="nucleotide sequence ID" value="NZ_JACHEN010000005.1"/>
</dbReference>
<comment type="caution">
    <text evidence="1">The sequence shown here is derived from an EMBL/GenBank/DDBJ whole genome shotgun (WGS) entry which is preliminary data.</text>
</comment>
<accession>A0A841KMR6</accession>
<dbReference type="AlphaFoldDB" id="A0A841KMR6"/>
<dbReference type="EMBL" id="JACHEN010000005">
    <property type="protein sequence ID" value="MBB6215094.1"/>
    <property type="molecule type" value="Genomic_DNA"/>
</dbReference>
<proteinExistence type="predicted"/>
<keyword evidence="2" id="KW-1185">Reference proteome</keyword>
<evidence type="ECO:0000313" key="2">
    <source>
        <dbReference type="Proteomes" id="UP000579281"/>
    </source>
</evidence>
<evidence type="ECO:0000313" key="1">
    <source>
        <dbReference type="EMBL" id="MBB6215094.1"/>
    </source>
</evidence>
<name>A0A841KMR6_9FIRM</name>
<gene>
    <name evidence="1" type="ORF">HNQ80_001183</name>
</gene>
<reference evidence="1 2" key="1">
    <citation type="submission" date="2020-08" db="EMBL/GenBank/DDBJ databases">
        <title>Genomic Encyclopedia of Type Strains, Phase IV (KMG-IV): sequencing the most valuable type-strain genomes for metagenomic binning, comparative biology and taxonomic classification.</title>
        <authorList>
            <person name="Goeker M."/>
        </authorList>
    </citation>
    <scope>NUCLEOTIDE SEQUENCE [LARGE SCALE GENOMIC DNA]</scope>
    <source>
        <strain evidence="1 2">DSM 103526</strain>
    </source>
</reference>
<sequence>MTEKAIWGKVYDSCFSIEISAQIQPHGNSKVEYSAEFIGKNLKEPRIEVRKDIKDLIEAVYAQIQNGELKITNAAKEEFLNDRKMIIAKSIEKTNEFKEEIEDIRDYTAIDKISE</sequence>
<dbReference type="Proteomes" id="UP000579281">
    <property type="component" value="Unassembled WGS sequence"/>
</dbReference>
<protein>
    <submittedName>
        <fullName evidence="1">Uncharacterized protein</fullName>
    </submittedName>
</protein>